<dbReference type="Proteomes" id="UP001497497">
    <property type="component" value="Unassembled WGS sequence"/>
</dbReference>
<organism evidence="9 10">
    <name type="scientific">Lymnaea stagnalis</name>
    <name type="common">Great pond snail</name>
    <name type="synonym">Helix stagnalis</name>
    <dbReference type="NCBI Taxonomy" id="6523"/>
    <lineage>
        <taxon>Eukaryota</taxon>
        <taxon>Metazoa</taxon>
        <taxon>Spiralia</taxon>
        <taxon>Lophotrochozoa</taxon>
        <taxon>Mollusca</taxon>
        <taxon>Gastropoda</taxon>
        <taxon>Heterobranchia</taxon>
        <taxon>Euthyneura</taxon>
        <taxon>Panpulmonata</taxon>
        <taxon>Hygrophila</taxon>
        <taxon>Lymnaeoidea</taxon>
        <taxon>Lymnaeidae</taxon>
        <taxon>Lymnaea</taxon>
    </lineage>
</organism>
<evidence type="ECO:0000259" key="8">
    <source>
        <dbReference type="PROSITE" id="PS51939"/>
    </source>
</evidence>
<feature type="domain" description="XRRM" evidence="8">
    <location>
        <begin position="234"/>
        <end position="360"/>
    </location>
</feature>
<dbReference type="SMART" id="SM00360">
    <property type="entry name" value="RRM"/>
    <property type="match status" value="2"/>
</dbReference>
<dbReference type="PANTHER" id="PTHR22792:SF166">
    <property type="entry name" value="LUPUS LA PROTEIN HOMOLOG"/>
    <property type="match status" value="1"/>
</dbReference>
<evidence type="ECO:0000256" key="4">
    <source>
        <dbReference type="PROSITE-ProRule" id="PRU00332"/>
    </source>
</evidence>
<evidence type="ECO:0000256" key="2">
    <source>
        <dbReference type="ARBA" id="ARBA00022884"/>
    </source>
</evidence>
<accession>A0AAV2II57</accession>
<dbReference type="Gene3D" id="1.10.10.10">
    <property type="entry name" value="Winged helix-like DNA-binding domain superfamily/Winged helix DNA-binding domain"/>
    <property type="match status" value="1"/>
</dbReference>
<feature type="region of interest" description="Disordered" evidence="5">
    <location>
        <begin position="333"/>
        <end position="404"/>
    </location>
</feature>
<dbReference type="EMBL" id="CAXITT010000848">
    <property type="protein sequence ID" value="CAL1546719.1"/>
    <property type="molecule type" value="Genomic_DNA"/>
</dbReference>
<dbReference type="InterPro" id="IPR036390">
    <property type="entry name" value="WH_DNA-bd_sf"/>
</dbReference>
<dbReference type="CDD" id="cd08028">
    <property type="entry name" value="LARP_3"/>
    <property type="match status" value="1"/>
</dbReference>
<evidence type="ECO:0000313" key="9">
    <source>
        <dbReference type="EMBL" id="CAL1546719.1"/>
    </source>
</evidence>
<dbReference type="GO" id="GO:0008033">
    <property type="term" value="P:tRNA processing"/>
    <property type="evidence" value="ECO:0007669"/>
    <property type="project" value="TreeGrafter"/>
</dbReference>
<gene>
    <name evidence="9" type="ORF">GSLYS_00020096001</name>
</gene>
<evidence type="ECO:0000256" key="5">
    <source>
        <dbReference type="SAM" id="MobiDB-lite"/>
    </source>
</evidence>
<dbReference type="GO" id="GO:0005829">
    <property type="term" value="C:cytosol"/>
    <property type="evidence" value="ECO:0007669"/>
    <property type="project" value="TreeGrafter"/>
</dbReference>
<keyword evidence="10" id="KW-1185">Reference proteome</keyword>
<reference evidence="9 10" key="1">
    <citation type="submission" date="2024-04" db="EMBL/GenBank/DDBJ databases">
        <authorList>
            <consortium name="Genoscope - CEA"/>
            <person name="William W."/>
        </authorList>
    </citation>
    <scope>NUCLEOTIDE SEQUENCE [LARGE SCALE GENOMIC DNA]</scope>
</reference>
<evidence type="ECO:0000259" key="6">
    <source>
        <dbReference type="PROSITE" id="PS50102"/>
    </source>
</evidence>
<dbReference type="SUPFAM" id="SSF46785">
    <property type="entry name" value="Winged helix' DNA-binding domain"/>
    <property type="match status" value="1"/>
</dbReference>
<evidence type="ECO:0008006" key="11">
    <source>
        <dbReference type="Google" id="ProtNLM"/>
    </source>
</evidence>
<name>A0AAV2II57_LYMST</name>
<comment type="caution">
    <text evidence="9">The sequence shown here is derived from an EMBL/GenBank/DDBJ whole genome shotgun (WGS) entry which is preliminary data.</text>
</comment>
<evidence type="ECO:0000259" key="7">
    <source>
        <dbReference type="PROSITE" id="PS50961"/>
    </source>
</evidence>
<dbReference type="InterPro" id="IPR002344">
    <property type="entry name" value="Lupus_La"/>
</dbReference>
<sequence>MSELSCNGDAEQTKKLHEKVVKQIEYYFGDMNLMRDKFMKEKIQEDDGWITIETMLKFNRLKQLTAEPKVICEALKQLSSLMEVSENGEKIRRNPSKPLPGDTKERRDEIASRSIYAKGFPLDSTLDDLMAFFEKYGSVENVYLKRDFTKKTFKGSVFVVFNQKEDAEKFIKEEETKYNDVLLASKLFKAFLILICMDSIDILFLHYSKEVGEKEDNKEEKDDENEVLLKTKQQMTKNAVIHLKGMNPETNREEIKQFFAPHGDVGWVDFDKGVTEGYLRLREPNSAAPTLEKAKAAGDGKIIIHETEIEVRVVEGDEEVEYWKKMYRDIAEKQDKRKKGGGRSGGRGGGRGGRNQRGGRRTRGGPQGKRRQNKKNEGEGGDSDNEEADDDDEPRTKVSKTEAD</sequence>
<feature type="compositionally biased region" description="Basic residues" evidence="5">
    <location>
        <begin position="357"/>
        <end position="373"/>
    </location>
</feature>
<dbReference type="Pfam" id="PF05383">
    <property type="entry name" value="La"/>
    <property type="match status" value="1"/>
</dbReference>
<dbReference type="SMART" id="SM00715">
    <property type="entry name" value="LA"/>
    <property type="match status" value="1"/>
</dbReference>
<dbReference type="Pfam" id="PF00076">
    <property type="entry name" value="RRM_1"/>
    <property type="match status" value="1"/>
</dbReference>
<dbReference type="InterPro" id="IPR006630">
    <property type="entry name" value="La_HTH"/>
</dbReference>
<feature type="region of interest" description="Disordered" evidence="5">
    <location>
        <begin position="86"/>
        <end position="107"/>
    </location>
</feature>
<dbReference type="InterPro" id="IPR012677">
    <property type="entry name" value="Nucleotide-bd_a/b_plait_sf"/>
</dbReference>
<keyword evidence="3" id="KW-0539">Nucleus</keyword>
<dbReference type="InterPro" id="IPR035979">
    <property type="entry name" value="RBD_domain_sf"/>
</dbReference>
<dbReference type="CDD" id="cd12541">
    <property type="entry name" value="RRM2_La"/>
    <property type="match status" value="1"/>
</dbReference>
<dbReference type="PANTHER" id="PTHR22792">
    <property type="entry name" value="LUPUS LA PROTEIN-RELATED"/>
    <property type="match status" value="1"/>
</dbReference>
<dbReference type="InterPro" id="IPR014886">
    <property type="entry name" value="La_xRRM"/>
</dbReference>
<proteinExistence type="predicted"/>
<feature type="domain" description="HTH La-type RNA-binding" evidence="7">
    <location>
        <begin position="10"/>
        <end position="101"/>
    </location>
</feature>
<dbReference type="GO" id="GO:0010494">
    <property type="term" value="C:cytoplasmic stress granule"/>
    <property type="evidence" value="ECO:0007669"/>
    <property type="project" value="TreeGrafter"/>
</dbReference>
<dbReference type="GO" id="GO:0045727">
    <property type="term" value="P:positive regulation of translation"/>
    <property type="evidence" value="ECO:0007669"/>
    <property type="project" value="TreeGrafter"/>
</dbReference>
<feature type="compositionally biased region" description="Acidic residues" evidence="5">
    <location>
        <begin position="379"/>
        <end position="393"/>
    </location>
</feature>
<dbReference type="InterPro" id="IPR036388">
    <property type="entry name" value="WH-like_DNA-bd_sf"/>
</dbReference>
<dbReference type="InterPro" id="IPR045180">
    <property type="entry name" value="La_dom_prot"/>
</dbReference>
<dbReference type="AlphaFoldDB" id="A0AAV2II57"/>
<evidence type="ECO:0000256" key="3">
    <source>
        <dbReference type="ARBA" id="ARBA00023242"/>
    </source>
</evidence>
<dbReference type="CDD" id="cd12291">
    <property type="entry name" value="RRM1_La"/>
    <property type="match status" value="1"/>
</dbReference>
<dbReference type="Gene3D" id="3.30.70.330">
    <property type="match status" value="2"/>
</dbReference>
<keyword evidence="2 4" id="KW-0694">RNA-binding</keyword>
<dbReference type="Pfam" id="PF08777">
    <property type="entry name" value="RRM_3"/>
    <property type="match status" value="1"/>
</dbReference>
<protein>
    <recommendedName>
        <fullName evidence="11">Lupus La protein</fullName>
    </recommendedName>
</protein>
<feature type="compositionally biased region" description="Gly residues" evidence="5">
    <location>
        <begin position="342"/>
        <end position="356"/>
    </location>
</feature>
<dbReference type="GO" id="GO:1990904">
    <property type="term" value="C:ribonucleoprotein complex"/>
    <property type="evidence" value="ECO:0007669"/>
    <property type="project" value="UniProtKB-UniRule"/>
</dbReference>
<dbReference type="GO" id="GO:0005634">
    <property type="term" value="C:nucleus"/>
    <property type="evidence" value="ECO:0007669"/>
    <property type="project" value="UniProtKB-SubCell"/>
</dbReference>
<evidence type="ECO:0000256" key="1">
    <source>
        <dbReference type="ARBA" id="ARBA00004123"/>
    </source>
</evidence>
<dbReference type="SUPFAM" id="SSF54928">
    <property type="entry name" value="RNA-binding domain, RBD"/>
    <property type="match status" value="1"/>
</dbReference>
<feature type="compositionally biased region" description="Basic and acidic residues" evidence="5">
    <location>
        <begin position="394"/>
        <end position="404"/>
    </location>
</feature>
<dbReference type="InterPro" id="IPR000504">
    <property type="entry name" value="RRM_dom"/>
</dbReference>
<feature type="domain" description="RRM" evidence="6">
    <location>
        <begin position="113"/>
        <end position="189"/>
    </location>
</feature>
<dbReference type="GO" id="GO:0003729">
    <property type="term" value="F:mRNA binding"/>
    <property type="evidence" value="ECO:0007669"/>
    <property type="project" value="TreeGrafter"/>
</dbReference>
<dbReference type="PROSITE" id="PS51939">
    <property type="entry name" value="XRRM"/>
    <property type="match status" value="1"/>
</dbReference>
<dbReference type="PROSITE" id="PS50102">
    <property type="entry name" value="RRM"/>
    <property type="match status" value="1"/>
</dbReference>
<comment type="subcellular location">
    <subcellularLocation>
        <location evidence="1">Nucleus</location>
    </subcellularLocation>
</comment>
<dbReference type="PRINTS" id="PR00302">
    <property type="entry name" value="LUPUSLA"/>
</dbReference>
<evidence type="ECO:0000313" key="10">
    <source>
        <dbReference type="Proteomes" id="UP001497497"/>
    </source>
</evidence>
<dbReference type="PROSITE" id="PS50961">
    <property type="entry name" value="HTH_LA"/>
    <property type="match status" value="1"/>
</dbReference>